<feature type="transmembrane region" description="Helical" evidence="2">
    <location>
        <begin position="248"/>
        <end position="265"/>
    </location>
</feature>
<protein>
    <recommendedName>
        <fullName evidence="5">Cation/H+ exchanger domain-containing protein</fullName>
    </recommendedName>
</protein>
<keyword evidence="4" id="KW-1185">Reference proteome</keyword>
<comment type="caution">
    <text evidence="3">The sequence shown here is derived from an EMBL/GenBank/DDBJ whole genome shotgun (WGS) entry which is preliminary data.</text>
</comment>
<dbReference type="PANTHER" id="PTHR43021:SF2">
    <property type="entry name" value="CATION_H+ EXCHANGER DOMAIN-CONTAINING PROTEIN"/>
    <property type="match status" value="1"/>
</dbReference>
<reference evidence="3 4" key="1">
    <citation type="submission" date="2019-01" db="EMBL/GenBank/DDBJ databases">
        <title>Lujinxingia litoralis gen. nov., sp. nov. and Lujinxingia sediminis gen. nov., sp. nov., new members in the order Bradymonadales, isolated from coastal sediment.</title>
        <authorList>
            <person name="Li C.-M."/>
        </authorList>
    </citation>
    <scope>NUCLEOTIDE SEQUENCE [LARGE SCALE GENOMIC DNA]</scope>
    <source>
        <strain evidence="3 4">SEH01</strain>
    </source>
</reference>
<feature type="transmembrane region" description="Helical" evidence="2">
    <location>
        <begin position="93"/>
        <end position="112"/>
    </location>
</feature>
<feature type="transmembrane region" description="Helical" evidence="2">
    <location>
        <begin position="166"/>
        <end position="188"/>
    </location>
</feature>
<keyword evidence="2" id="KW-0812">Transmembrane</keyword>
<dbReference type="Gene3D" id="1.20.1530.20">
    <property type="match status" value="1"/>
</dbReference>
<feature type="region of interest" description="Disordered" evidence="1">
    <location>
        <begin position="694"/>
        <end position="714"/>
    </location>
</feature>
<dbReference type="InterPro" id="IPR027417">
    <property type="entry name" value="P-loop_NTPase"/>
</dbReference>
<accession>A0ABY0CPH9</accession>
<proteinExistence type="predicted"/>
<evidence type="ECO:0000313" key="3">
    <source>
        <dbReference type="EMBL" id="RVU42233.1"/>
    </source>
</evidence>
<feature type="region of interest" description="Disordered" evidence="1">
    <location>
        <begin position="996"/>
        <end position="1022"/>
    </location>
</feature>
<feature type="transmembrane region" description="Helical" evidence="2">
    <location>
        <begin position="386"/>
        <end position="405"/>
    </location>
</feature>
<name>A0ABY0CPH9_9DELT</name>
<dbReference type="EMBL" id="SADD01000013">
    <property type="protein sequence ID" value="RVU42233.1"/>
    <property type="molecule type" value="Genomic_DNA"/>
</dbReference>
<keyword evidence="2" id="KW-1133">Transmembrane helix</keyword>
<feature type="compositionally biased region" description="Basic and acidic residues" evidence="1">
    <location>
        <begin position="698"/>
        <end position="712"/>
    </location>
</feature>
<keyword evidence="2" id="KW-0472">Membrane</keyword>
<feature type="transmembrane region" description="Helical" evidence="2">
    <location>
        <begin position="200"/>
        <end position="228"/>
    </location>
</feature>
<feature type="transmembrane region" description="Helical" evidence="2">
    <location>
        <begin position="29"/>
        <end position="46"/>
    </location>
</feature>
<dbReference type="Proteomes" id="UP000282926">
    <property type="component" value="Unassembled WGS sequence"/>
</dbReference>
<dbReference type="RefSeq" id="WP_127781010.1">
    <property type="nucleotide sequence ID" value="NZ_SADD01000013.1"/>
</dbReference>
<feature type="transmembrane region" description="Helical" evidence="2">
    <location>
        <begin position="272"/>
        <end position="289"/>
    </location>
</feature>
<sequence>MREFLTLFIVIALVTLTHLTMPAVADALFGAELVAVGLMVLLAFAAGEAFRRVGLPSLLGYIGTGVVLGPSFASVMPEAYPFAIISSRLIDDLAVVQLLVVALIGMLAGAKLRLAELREQGRLVARVTLAIALAVIPATVMAVVLVTQLFPQQLAIFASEAIVEQLTIALFFGVLAFGLSPTITVALIQELRARGPLASAALSVVIAGEFLIFGFFAALMAGATWVLGPAPLTGGSLAGMVPALLTELALSLALGLGLGVAIAAYARWVRSYLLLMVLGGGVLAYLASLRVLAEPTLVFLVAGFFVQNATARGRELVRALEQVALPVFVIYFATVAAGLDLRAAPGYLPLSLVLVVVRLGALYLATRRACARAVDTRQSLQYLPGAFIAQDAVVLVLAGVVAVNFPVWGPAFQSVVMATVIVYLSLGPIVFKSGLERSGEARRASHERSDERVLGLEEFERFEPIDPGQRLEAPHFEDAWLRGHIDDLRCALIDQAEETFQQPIRERRDGIMDALIELEAVVDDLVEGLREWDARAPQRAGDPANDDHLQALRQLQRVYMTHIGPVYEGLLRLEGAPLTPASVEAFLSALGAMEDKQTLYRIEREPSLEQPEADDAPWLRALKWGRRLRRRVLGKGYRNVPVGRLWRYHLALSLPVQLLRVTPPVASHYEELWRRLWQHLRGVDRFLESLAAASPHVPPDRAGEGGAQKEENATAGASIKAQIAAFHVEFVERHAERVGDTRRSAEVGLKGYGQSLERCYQAFVRGVALAGTSQLPAFAYRPSSRFASARRASSRLGDRLVRQQQVIEGYRGWLRLDHQVSEFVQWSQGTRHAADRAARQALEASIEPLEDLEHALEELHDRARTGAPDWELIYTSELRPLLLRARRAQELRLARVRQGRYTRQLLELVEARVERLPATIAVLSADPQRAIVSTTQHYELPLRRWVSSQVSRELALRVVDFNERAATRQEERHALLAAIEQLLEFHLLTSRSERARESGAYDPGAQDAAVGAGPARSPDESVGAQGIERALRALSSLRERVSSDEEELVAWLLTEWDRLIARAFEPIEERRLGELQRELARQGAVSFVARGESWAGELLEPVARHLRAGRARAGRWSRELGEELRTLLGAAPLPADESARRRAILADEPVAFSRAPSVYRRLFVPNPLDIPDFYRERGVEEPLLESARRWAAGAEEVALIRGPRGSGKRTLARHLFPARVFGVIPGLRDDSLSILSLAPVAREESALTRALYEALGGRGDAPKRFEELVHHLQHREEARRIVVIEEAHRVLLRTEEGMALSERFFELVAESAPSIFWVLLMDEAGADFALTHLNLKRVVTTTLSVPDGDGAWLEAMILARHRVSGFGLSFEPQPRGRLERLARLQLRAPAPEVVQREFFDALAAHSRHNPRAALLWWLRAVHPDPADDSRILVAPLRGAPHPVLDGLSLEQRLLLAALVVHGSLSPLQAHAIVGLSLEQTRAELAALRRRGLLEAPGDTADELALRPGADAAIARALRHQNLI</sequence>
<dbReference type="PANTHER" id="PTHR43021">
    <property type="entry name" value="NA(+)/H(+) ANTIPORTER-RELATED"/>
    <property type="match status" value="1"/>
</dbReference>
<organism evidence="3 4">
    <name type="scientific">Lujinxingia sediminis</name>
    <dbReference type="NCBI Taxonomy" id="2480984"/>
    <lineage>
        <taxon>Bacteria</taxon>
        <taxon>Deltaproteobacteria</taxon>
        <taxon>Bradymonadales</taxon>
        <taxon>Lujinxingiaceae</taxon>
        <taxon>Lujinxingia</taxon>
    </lineage>
</organism>
<evidence type="ECO:0008006" key="5">
    <source>
        <dbReference type="Google" id="ProtNLM"/>
    </source>
</evidence>
<evidence type="ECO:0000256" key="2">
    <source>
        <dbReference type="SAM" id="Phobius"/>
    </source>
</evidence>
<gene>
    <name evidence="3" type="ORF">EA187_16735</name>
</gene>
<evidence type="ECO:0000256" key="1">
    <source>
        <dbReference type="SAM" id="MobiDB-lite"/>
    </source>
</evidence>
<feature type="transmembrane region" description="Helical" evidence="2">
    <location>
        <begin position="347"/>
        <end position="365"/>
    </location>
</feature>
<dbReference type="SUPFAM" id="SSF52540">
    <property type="entry name" value="P-loop containing nucleoside triphosphate hydrolases"/>
    <property type="match status" value="1"/>
</dbReference>
<evidence type="ECO:0000313" key="4">
    <source>
        <dbReference type="Proteomes" id="UP000282926"/>
    </source>
</evidence>
<dbReference type="InterPro" id="IPR038770">
    <property type="entry name" value="Na+/solute_symporter_sf"/>
</dbReference>
<feature type="transmembrane region" description="Helical" evidence="2">
    <location>
        <begin position="124"/>
        <end position="146"/>
    </location>
</feature>
<feature type="transmembrane region" description="Helical" evidence="2">
    <location>
        <begin position="53"/>
        <end position="73"/>
    </location>
</feature>